<comment type="catalytic activity">
    <reaction evidence="1">
        <text>Hydrolysis of terminal (1-&gt;4)-linked alpha-D-glucose residues successively from non-reducing ends of the chains with release of beta-D-glucose.</text>
        <dbReference type="EC" id="3.2.1.3"/>
    </reaction>
</comment>
<evidence type="ECO:0000256" key="3">
    <source>
        <dbReference type="ARBA" id="ARBA00012593"/>
    </source>
</evidence>
<name>A0AAF0Y0A8_9TREE</name>
<dbReference type="RefSeq" id="XP_062623647.1">
    <property type="nucleotide sequence ID" value="XM_062767663.1"/>
</dbReference>
<evidence type="ECO:0000256" key="5">
    <source>
        <dbReference type="ARBA" id="ARBA00023277"/>
    </source>
</evidence>
<dbReference type="PRINTS" id="PR00736">
    <property type="entry name" value="GLHYDRLASE15"/>
</dbReference>
<keyword evidence="11" id="KW-0472">Membrane</keyword>
<keyword evidence="14" id="KW-1185">Reference proteome</keyword>
<evidence type="ECO:0000256" key="7">
    <source>
        <dbReference type="ARBA" id="ARBA00023326"/>
    </source>
</evidence>
<dbReference type="GO" id="GO:0000272">
    <property type="term" value="P:polysaccharide catabolic process"/>
    <property type="evidence" value="ECO:0007669"/>
    <property type="project" value="UniProtKB-KW"/>
</dbReference>
<sequence length="685" mass="75090">MSHSPHRQQPAHRKSSVADMAMASSRSSTTISRAHSIASLPSLSPSSMAPAPRRPSPRRAHFWVADEDDSEARERDRAIAQLSSVARGRATSISDLAWTASSDRLSPLALPPHSSHNGKRPSLLLPPPEKVAFTGEDKEQLEWACAGAQAAAATARGAQQRLRRLVVVSALTAALYFAFLLLATRSGPTDTRLTDLFVWTSTPFDRWVRVEQREAWARTLDNIGAAAGASDGVVIASPSKGETPDVPNYFYTWTRDSALTISSLLPALVPEAYLRPWEDGNTTAACRENRTNPPFEDVLRSYVKAEEMIQAQTNPSGDLWTGGLSEPKFNTDYSPFTGDWGRPQRDGPALRALSLIPYANFLLDRDAPGDFDYVTTHLYNPKAYRVAARSVIKNDLEEVSNTWNRPGFDLWEELNRYHLWGEAATRRALQAGAKLAYRLGDRGAGAFYTSQASLIEGGLTRYFSTWDQVWLANFPQSRSRSGLDSATLLTAIHAGSRGVDDEPYELSPAHATVLGTVQAYIKSFDGLYEVNAGKNWTDGWLVGRYSEDVYDGVGESQGNPWFICTHSVAHVLFLAHNAFLDAGRIPLDSHSQSFWADLLGGASVPSEGSWDAGSAEFATATSRLGDAAEAFMTKASLHVAKGRMSEQIDRVTGAQRGAHDLTWSYASFLDLARARERAKAKRRVV</sequence>
<evidence type="ECO:0000256" key="2">
    <source>
        <dbReference type="ARBA" id="ARBA00006188"/>
    </source>
</evidence>
<accession>A0AAF0Y0A8</accession>
<organism evidence="13 14">
    <name type="scientific">Vanrija pseudolonga</name>
    <dbReference type="NCBI Taxonomy" id="143232"/>
    <lineage>
        <taxon>Eukaryota</taxon>
        <taxon>Fungi</taxon>
        <taxon>Dikarya</taxon>
        <taxon>Basidiomycota</taxon>
        <taxon>Agaricomycotina</taxon>
        <taxon>Tremellomycetes</taxon>
        <taxon>Trichosporonales</taxon>
        <taxon>Trichosporonaceae</taxon>
        <taxon>Vanrija</taxon>
    </lineage>
</organism>
<dbReference type="PANTHER" id="PTHR31616">
    <property type="entry name" value="TREHALASE"/>
    <property type="match status" value="1"/>
</dbReference>
<evidence type="ECO:0000313" key="13">
    <source>
        <dbReference type="EMBL" id="WOO77615.1"/>
    </source>
</evidence>
<feature type="compositionally biased region" description="Basic residues" evidence="10">
    <location>
        <begin position="1"/>
        <end position="15"/>
    </location>
</feature>
<evidence type="ECO:0000256" key="9">
    <source>
        <dbReference type="ARBA" id="ARBA00033473"/>
    </source>
</evidence>
<keyword evidence="11" id="KW-0812">Transmembrane</keyword>
<feature type="domain" description="GH15-like" evidence="12">
    <location>
        <begin position="222"/>
        <end position="672"/>
    </location>
</feature>
<dbReference type="InterPro" id="IPR000165">
    <property type="entry name" value="Glucoamylase"/>
</dbReference>
<evidence type="ECO:0000259" key="12">
    <source>
        <dbReference type="Pfam" id="PF00723"/>
    </source>
</evidence>
<dbReference type="GO" id="GO:0004339">
    <property type="term" value="F:glucan 1,4-alpha-glucosidase activity"/>
    <property type="evidence" value="ECO:0007669"/>
    <property type="project" value="UniProtKB-EC"/>
</dbReference>
<dbReference type="InterPro" id="IPR011613">
    <property type="entry name" value="GH15-like"/>
</dbReference>
<reference evidence="13" key="1">
    <citation type="submission" date="2023-10" db="EMBL/GenBank/DDBJ databases">
        <authorList>
            <person name="Noh H."/>
        </authorList>
    </citation>
    <scope>NUCLEOTIDE SEQUENCE</scope>
    <source>
        <strain evidence="13">DUCC4014</strain>
    </source>
</reference>
<keyword evidence="11" id="KW-1133">Transmembrane helix</keyword>
<dbReference type="AlphaFoldDB" id="A0AAF0Y0A8"/>
<protein>
    <recommendedName>
        <fullName evidence="3">glucan 1,4-alpha-glucosidase</fullName>
        <ecNumber evidence="3">3.2.1.3</ecNumber>
    </recommendedName>
    <alternativeName>
        <fullName evidence="9">1,4-alpha-D-glucan glucohydrolase</fullName>
    </alternativeName>
    <alternativeName>
        <fullName evidence="8">Glucan 1,4-alpha-glucosidase</fullName>
    </alternativeName>
</protein>
<dbReference type="InterPro" id="IPR008928">
    <property type="entry name" value="6-hairpin_glycosidase_sf"/>
</dbReference>
<keyword evidence="4" id="KW-0378">Hydrolase</keyword>
<proteinExistence type="inferred from homology"/>
<dbReference type="Proteomes" id="UP000827549">
    <property type="component" value="Chromosome 1"/>
</dbReference>
<keyword evidence="6" id="KW-0326">Glycosidase</keyword>
<dbReference type="GO" id="GO:0000324">
    <property type="term" value="C:fungal-type vacuole"/>
    <property type="evidence" value="ECO:0007669"/>
    <property type="project" value="TreeGrafter"/>
</dbReference>
<feature type="region of interest" description="Disordered" evidence="10">
    <location>
        <begin position="1"/>
        <end position="59"/>
    </location>
</feature>
<dbReference type="InterPro" id="IPR012341">
    <property type="entry name" value="6hp_glycosidase-like_sf"/>
</dbReference>
<gene>
    <name evidence="13" type="primary">SCHCODRAFT_57589</name>
    <name evidence="13" type="ORF">LOC62_01G001184</name>
</gene>
<feature type="transmembrane region" description="Helical" evidence="11">
    <location>
        <begin position="165"/>
        <end position="183"/>
    </location>
</feature>
<keyword evidence="7" id="KW-0624">Polysaccharide degradation</keyword>
<evidence type="ECO:0000256" key="6">
    <source>
        <dbReference type="ARBA" id="ARBA00023295"/>
    </source>
</evidence>
<dbReference type="Pfam" id="PF00723">
    <property type="entry name" value="Glyco_hydro_15"/>
    <property type="match status" value="1"/>
</dbReference>
<dbReference type="EMBL" id="CP086714">
    <property type="protein sequence ID" value="WOO77615.1"/>
    <property type="molecule type" value="Genomic_DNA"/>
</dbReference>
<feature type="compositionally biased region" description="Low complexity" evidence="10">
    <location>
        <begin position="17"/>
        <end position="51"/>
    </location>
</feature>
<evidence type="ECO:0000256" key="10">
    <source>
        <dbReference type="SAM" id="MobiDB-lite"/>
    </source>
</evidence>
<evidence type="ECO:0000313" key="14">
    <source>
        <dbReference type="Proteomes" id="UP000827549"/>
    </source>
</evidence>
<dbReference type="SUPFAM" id="SSF48208">
    <property type="entry name" value="Six-hairpin glycosidases"/>
    <property type="match status" value="1"/>
</dbReference>
<evidence type="ECO:0000256" key="1">
    <source>
        <dbReference type="ARBA" id="ARBA00001863"/>
    </source>
</evidence>
<dbReference type="Gene3D" id="1.50.10.10">
    <property type="match status" value="1"/>
</dbReference>
<evidence type="ECO:0000256" key="4">
    <source>
        <dbReference type="ARBA" id="ARBA00022801"/>
    </source>
</evidence>
<evidence type="ECO:0000256" key="8">
    <source>
        <dbReference type="ARBA" id="ARBA00033442"/>
    </source>
</evidence>
<keyword evidence="5" id="KW-0119">Carbohydrate metabolism</keyword>
<dbReference type="PANTHER" id="PTHR31616:SF9">
    <property type="entry name" value="GLUCOAMYLASE, INTRACELLULAR SPORULATION-SPECIFIC"/>
    <property type="match status" value="1"/>
</dbReference>
<evidence type="ECO:0000256" key="11">
    <source>
        <dbReference type="SAM" id="Phobius"/>
    </source>
</evidence>
<dbReference type="EC" id="3.2.1.3" evidence="3"/>
<dbReference type="GeneID" id="87804441"/>
<comment type="similarity">
    <text evidence="2">Belongs to the glycosyl hydrolase 15 family.</text>
</comment>